<keyword evidence="3" id="KW-1185">Reference proteome</keyword>
<dbReference type="EMBL" id="QURH01000040">
    <property type="protein sequence ID" value="RFU43205.1"/>
    <property type="molecule type" value="Genomic_DNA"/>
</dbReference>
<evidence type="ECO:0000313" key="3">
    <source>
        <dbReference type="Proteomes" id="UP000261811"/>
    </source>
</evidence>
<reference evidence="2 3" key="1">
    <citation type="submission" date="2018-08" db="EMBL/GenBank/DDBJ databases">
        <title>Actinomadura jelena sp. nov., a novel Actinomycete isolated from soil in Chad.</title>
        <authorList>
            <person name="Shi L."/>
        </authorList>
    </citation>
    <scope>NUCLEOTIDE SEQUENCE [LARGE SCALE GENOMIC DNA]</scope>
    <source>
        <strain evidence="2 3">NEAU-G17</strain>
    </source>
</reference>
<feature type="region of interest" description="Disordered" evidence="1">
    <location>
        <begin position="1"/>
        <end position="67"/>
    </location>
</feature>
<accession>A0A372JT52</accession>
<dbReference type="Proteomes" id="UP000261811">
    <property type="component" value="Unassembled WGS sequence"/>
</dbReference>
<protein>
    <submittedName>
        <fullName evidence="2">Uncharacterized protein</fullName>
    </submittedName>
</protein>
<proteinExistence type="predicted"/>
<evidence type="ECO:0000313" key="2">
    <source>
        <dbReference type="EMBL" id="RFU43205.1"/>
    </source>
</evidence>
<name>A0A372JT52_9ACTN</name>
<dbReference type="AlphaFoldDB" id="A0A372JT52"/>
<evidence type="ECO:0000256" key="1">
    <source>
        <dbReference type="SAM" id="MobiDB-lite"/>
    </source>
</evidence>
<feature type="compositionally biased region" description="Low complexity" evidence="1">
    <location>
        <begin position="8"/>
        <end position="34"/>
    </location>
</feature>
<gene>
    <name evidence="2" type="ORF">DZF91_02420</name>
</gene>
<comment type="caution">
    <text evidence="2">The sequence shown here is derived from an EMBL/GenBank/DDBJ whole genome shotgun (WGS) entry which is preliminary data.</text>
</comment>
<organism evidence="2 3">
    <name type="scientific">Actinomadura logoneensis</name>
    <dbReference type="NCBI Taxonomy" id="2293572"/>
    <lineage>
        <taxon>Bacteria</taxon>
        <taxon>Bacillati</taxon>
        <taxon>Actinomycetota</taxon>
        <taxon>Actinomycetes</taxon>
        <taxon>Streptosporangiales</taxon>
        <taxon>Thermomonosporaceae</taxon>
        <taxon>Actinomadura</taxon>
    </lineage>
</organism>
<sequence>MPPCARFPPADGPDAAGAAGAPGFLAPAAEPAAEPWDEPGFDAALDPGFEAGAGRDASPGRPGAVAASDGLTAARPVAVDAGVAVALGDAFRWRPPGGRGAR</sequence>